<feature type="region of interest" description="Disordered" evidence="1">
    <location>
        <begin position="1"/>
        <end position="45"/>
    </location>
</feature>
<keyword evidence="2" id="KW-1185">Reference proteome</keyword>
<dbReference type="RefSeq" id="XP_034235846.1">
    <property type="nucleotide sequence ID" value="XM_034379955.1"/>
</dbReference>
<dbReference type="Proteomes" id="UP000515158">
    <property type="component" value="Unplaced"/>
</dbReference>
<dbReference type="AlphaFoldDB" id="A0A6P8YH16"/>
<evidence type="ECO:0000313" key="3">
    <source>
        <dbReference type="RefSeq" id="XP_034235846.1"/>
    </source>
</evidence>
<dbReference type="GeneID" id="117642113"/>
<dbReference type="KEGG" id="tpal:117642113"/>
<evidence type="ECO:0000313" key="2">
    <source>
        <dbReference type="Proteomes" id="UP000515158"/>
    </source>
</evidence>
<feature type="compositionally biased region" description="Basic and acidic residues" evidence="1">
    <location>
        <begin position="34"/>
        <end position="45"/>
    </location>
</feature>
<protein>
    <submittedName>
        <fullName evidence="3">Uncharacterized protein LOC117642113 isoform X1</fullName>
    </submittedName>
</protein>
<accession>A0A6P8YH16</accession>
<feature type="compositionally biased region" description="Basic residues" evidence="1">
    <location>
        <begin position="1"/>
        <end position="33"/>
    </location>
</feature>
<proteinExistence type="predicted"/>
<evidence type="ECO:0000256" key="1">
    <source>
        <dbReference type="SAM" id="MobiDB-lite"/>
    </source>
</evidence>
<gene>
    <name evidence="3" type="primary">LOC117642113</name>
</gene>
<organism evidence="3">
    <name type="scientific">Thrips palmi</name>
    <name type="common">Melon thrips</name>
    <dbReference type="NCBI Taxonomy" id="161013"/>
    <lineage>
        <taxon>Eukaryota</taxon>
        <taxon>Metazoa</taxon>
        <taxon>Ecdysozoa</taxon>
        <taxon>Arthropoda</taxon>
        <taxon>Hexapoda</taxon>
        <taxon>Insecta</taxon>
        <taxon>Pterygota</taxon>
        <taxon>Neoptera</taxon>
        <taxon>Paraneoptera</taxon>
        <taxon>Thysanoptera</taxon>
        <taxon>Terebrantia</taxon>
        <taxon>Thripoidea</taxon>
        <taxon>Thripidae</taxon>
        <taxon>Thrips</taxon>
    </lineage>
</organism>
<name>A0A6P8YH16_THRPL</name>
<dbReference type="InParanoid" id="A0A6P8YH16"/>
<sequence>MHKKKGNKYHVVLQRRLRKKPKLQASGGRRRSRGPNEDEGRRGRFVEARQRAARSALQHAAAEKDGALRTWIGEKFADVLKRVTSVGRRRLIRWVDAISQPKRGACAILYVKRETCLKLRNKLCNNFNQKLSFISNWSVDRAL</sequence>
<reference evidence="3" key="1">
    <citation type="submission" date="2025-08" db="UniProtKB">
        <authorList>
            <consortium name="RefSeq"/>
        </authorList>
    </citation>
    <scope>IDENTIFICATION</scope>
    <source>
        <tissue evidence="3">Total insect</tissue>
    </source>
</reference>